<dbReference type="STRING" id="1184251.TCELL_1210"/>
<dbReference type="SUPFAM" id="SSF55021">
    <property type="entry name" value="ACT-like"/>
    <property type="match status" value="1"/>
</dbReference>
<dbReference type="RefSeq" id="WP_014737883.1">
    <property type="nucleotide sequence ID" value="NC_017954.1"/>
</dbReference>
<dbReference type="eggNOG" id="arCOG01806">
    <property type="taxonomic scope" value="Archaea"/>
</dbReference>
<evidence type="ECO:0000313" key="2">
    <source>
        <dbReference type="EMBL" id="AFK51633.1"/>
    </source>
</evidence>
<dbReference type="Pfam" id="PF13840">
    <property type="entry name" value="ACT_7"/>
    <property type="match status" value="1"/>
</dbReference>
<dbReference type="Proteomes" id="UP000005270">
    <property type="component" value="Chromosome"/>
</dbReference>
<dbReference type="KEGG" id="thg:TCELL_1210"/>
<dbReference type="InterPro" id="IPR045865">
    <property type="entry name" value="ACT-like_dom_sf"/>
</dbReference>
<reference evidence="2 3" key="1">
    <citation type="journal article" date="2012" name="J. Bacteriol.">
        <title>Complete genome sequence of the hyperthermophilic cellulolytic Crenarchaeon 'Thermogladius cellulolyticus' 1633.</title>
        <authorList>
            <person name="Mardanov A.V."/>
            <person name="Kochetkova T.V."/>
            <person name="Beletsky A.V."/>
            <person name="Bonch-Osmolovskaya E.A."/>
            <person name="Ravin N.V."/>
            <person name="Skryabin K.G."/>
        </authorList>
    </citation>
    <scope>NUCLEOTIDE SEQUENCE [LARGE SCALE GENOMIC DNA]</scope>
    <source>
        <strain evidence="3">DSM 22663 / VKM B-2946 / 1633</strain>
    </source>
</reference>
<sequence>MEEKKESITGVVERIVENSPLLKECLASGVANYSSMARMIKPVVDEELGFDASVESIKVALVRLSRKMSPLDVSSVEKILNETSIEVKTRVTVMTYDSSSTRDVLRVVSGVQGARFLSVVTGITNVTVMVGDEQARLFTEGVGSRPLFHQGGLTAIVLVSPVENVYTPGLIAYITSLLAQAGINIIQITSSYSETVIVVSPEDTMKAFNVLNDAISRARKKSGRRV</sequence>
<name>I3TFU5_THEC1</name>
<keyword evidence="3" id="KW-1185">Reference proteome</keyword>
<dbReference type="InterPro" id="IPR002912">
    <property type="entry name" value="ACT_dom"/>
</dbReference>
<protein>
    <submittedName>
        <fullName evidence="2">Aspartokinase beta (Regulatory) subunit (Tandem ACT domains)</fullName>
    </submittedName>
</protein>
<evidence type="ECO:0000259" key="1">
    <source>
        <dbReference type="PROSITE" id="PS51671"/>
    </source>
</evidence>
<dbReference type="OrthoDB" id="56543at2157"/>
<evidence type="ECO:0000313" key="3">
    <source>
        <dbReference type="Proteomes" id="UP000005270"/>
    </source>
</evidence>
<feature type="domain" description="ACT" evidence="1">
    <location>
        <begin position="159"/>
        <end position="226"/>
    </location>
</feature>
<dbReference type="Gene3D" id="3.30.70.260">
    <property type="match status" value="1"/>
</dbReference>
<keyword evidence="2" id="KW-0808">Transferase</keyword>
<gene>
    <name evidence="2" type="ordered locus">TCELL_1210</name>
</gene>
<dbReference type="HOGENOM" id="CLU_103221_0_0_2"/>
<dbReference type="EMBL" id="CP003531">
    <property type="protein sequence ID" value="AFK51633.1"/>
    <property type="molecule type" value="Genomic_DNA"/>
</dbReference>
<dbReference type="AlphaFoldDB" id="I3TFU5"/>
<proteinExistence type="predicted"/>
<dbReference type="PIRSF" id="PIRSF014439">
    <property type="entry name" value="APE1894_ACT"/>
    <property type="match status" value="1"/>
</dbReference>
<dbReference type="InParanoid" id="I3TFU5"/>
<dbReference type="InterPro" id="IPR027795">
    <property type="entry name" value="CASTOR_ACT_dom"/>
</dbReference>
<keyword evidence="2" id="KW-0418">Kinase</keyword>
<dbReference type="GeneID" id="13013529"/>
<accession>I3TFU5</accession>
<dbReference type="GO" id="GO:0016301">
    <property type="term" value="F:kinase activity"/>
    <property type="evidence" value="ECO:0007669"/>
    <property type="project" value="UniProtKB-KW"/>
</dbReference>
<dbReference type="InterPro" id="IPR016619">
    <property type="entry name" value="UCP014439_ACT"/>
</dbReference>
<dbReference type="PROSITE" id="PS51671">
    <property type="entry name" value="ACT"/>
    <property type="match status" value="1"/>
</dbReference>
<organism evidence="2 3">
    <name type="scientific">Thermogladius calderae (strain DSM 22663 / VKM B-2946 / 1633)</name>
    <dbReference type="NCBI Taxonomy" id="1184251"/>
    <lineage>
        <taxon>Archaea</taxon>
        <taxon>Thermoproteota</taxon>
        <taxon>Thermoprotei</taxon>
        <taxon>Desulfurococcales</taxon>
        <taxon>Desulfurococcaceae</taxon>
        <taxon>Thermogladius</taxon>
    </lineage>
</organism>